<dbReference type="Proteomes" id="UP000030185">
    <property type="component" value="Unassembled WGS sequence"/>
</dbReference>
<comment type="caution">
    <text evidence="1">The sequence shown here is derived from an EMBL/GenBank/DDBJ whole genome shotgun (WGS) entry which is preliminary data.</text>
</comment>
<dbReference type="AlphaFoldDB" id="A0A098LIR4"/>
<name>A0A098LIR4_9BACT</name>
<sequence>MSVMKSLFSVGNHIFAKSVSAELNYNAADNKLYVAPKTGLEYYFATGPFGI</sequence>
<evidence type="ECO:0000313" key="1">
    <source>
        <dbReference type="EMBL" id="GAL86344.1"/>
    </source>
</evidence>
<organism evidence="1 2">
    <name type="scientific">Sporocytophaga myxococcoides</name>
    <dbReference type="NCBI Taxonomy" id="153721"/>
    <lineage>
        <taxon>Bacteria</taxon>
        <taxon>Pseudomonadati</taxon>
        <taxon>Bacteroidota</taxon>
        <taxon>Cytophagia</taxon>
        <taxon>Cytophagales</taxon>
        <taxon>Cytophagaceae</taxon>
        <taxon>Sporocytophaga</taxon>
    </lineage>
</organism>
<dbReference type="EMBL" id="BBLT01000007">
    <property type="protein sequence ID" value="GAL86344.1"/>
    <property type="molecule type" value="Genomic_DNA"/>
</dbReference>
<evidence type="ECO:0000313" key="2">
    <source>
        <dbReference type="Proteomes" id="UP000030185"/>
    </source>
</evidence>
<accession>A0A098LIR4</accession>
<protein>
    <submittedName>
        <fullName evidence="1">Uncharacterized protein</fullName>
    </submittedName>
</protein>
<proteinExistence type="predicted"/>
<gene>
    <name evidence="1" type="ORF">MYP_3573</name>
</gene>
<reference evidence="1 2" key="1">
    <citation type="submission" date="2014-09" db="EMBL/GenBank/DDBJ databases">
        <title>Sporocytophaga myxococcoides PG-01 genome sequencing.</title>
        <authorList>
            <person name="Liu L."/>
            <person name="Gao P.J."/>
            <person name="Chen G.J."/>
            <person name="Wang L.S."/>
        </authorList>
    </citation>
    <scope>NUCLEOTIDE SEQUENCE [LARGE SCALE GENOMIC DNA]</scope>
    <source>
        <strain evidence="1 2">PG-01</strain>
    </source>
</reference>
<dbReference type="STRING" id="153721.MYP_3573"/>
<keyword evidence="2" id="KW-1185">Reference proteome</keyword>